<comment type="subcellular location">
    <subcellularLocation>
        <location evidence="1">Cell membrane</location>
        <topology evidence="1">Multi-pass membrane protein</topology>
    </subcellularLocation>
</comment>
<proteinExistence type="predicted"/>
<feature type="transmembrane region" description="Helical" evidence="7">
    <location>
        <begin position="331"/>
        <end position="352"/>
    </location>
</feature>
<gene>
    <name evidence="9" type="ORF">HH308_25755</name>
</gene>
<evidence type="ECO:0000256" key="1">
    <source>
        <dbReference type="ARBA" id="ARBA00004651"/>
    </source>
</evidence>
<evidence type="ECO:0000313" key="9">
    <source>
        <dbReference type="EMBL" id="NMO04630.1"/>
    </source>
</evidence>
<evidence type="ECO:0000256" key="3">
    <source>
        <dbReference type="ARBA" id="ARBA00022692"/>
    </source>
</evidence>
<dbReference type="Gene3D" id="1.20.1250.20">
    <property type="entry name" value="MFS general substrate transporter like domains"/>
    <property type="match status" value="1"/>
</dbReference>
<feature type="transmembrane region" description="Helical" evidence="7">
    <location>
        <begin position="472"/>
        <end position="493"/>
    </location>
</feature>
<name>A0A848L0X8_9ACTN</name>
<accession>A0A848L0X8</accession>
<dbReference type="Proteomes" id="UP000550729">
    <property type="component" value="Unassembled WGS sequence"/>
</dbReference>
<protein>
    <submittedName>
        <fullName evidence="9">MFS transporter</fullName>
    </submittedName>
</protein>
<feature type="transmembrane region" description="Helical" evidence="7">
    <location>
        <begin position="38"/>
        <end position="57"/>
    </location>
</feature>
<feature type="transmembrane region" description="Helical" evidence="7">
    <location>
        <begin position="162"/>
        <end position="186"/>
    </location>
</feature>
<dbReference type="RefSeq" id="WP_170197134.1">
    <property type="nucleotide sequence ID" value="NZ_JABBNB010000038.1"/>
</dbReference>
<feature type="transmembrane region" description="Helical" evidence="7">
    <location>
        <begin position="130"/>
        <end position="150"/>
    </location>
</feature>
<evidence type="ECO:0000259" key="8">
    <source>
        <dbReference type="PROSITE" id="PS50850"/>
    </source>
</evidence>
<evidence type="ECO:0000256" key="6">
    <source>
        <dbReference type="SAM" id="MobiDB-lite"/>
    </source>
</evidence>
<evidence type="ECO:0000256" key="7">
    <source>
        <dbReference type="SAM" id="Phobius"/>
    </source>
</evidence>
<evidence type="ECO:0000313" key="10">
    <source>
        <dbReference type="Proteomes" id="UP000550729"/>
    </source>
</evidence>
<evidence type="ECO:0000256" key="5">
    <source>
        <dbReference type="ARBA" id="ARBA00023136"/>
    </source>
</evidence>
<feature type="transmembrane region" description="Helical" evidence="7">
    <location>
        <begin position="192"/>
        <end position="211"/>
    </location>
</feature>
<dbReference type="PANTHER" id="PTHR42718:SF9">
    <property type="entry name" value="MAJOR FACILITATOR SUPERFAMILY MULTIDRUG TRANSPORTER MFSC"/>
    <property type="match status" value="1"/>
</dbReference>
<dbReference type="GO" id="GO:0005886">
    <property type="term" value="C:plasma membrane"/>
    <property type="evidence" value="ECO:0007669"/>
    <property type="project" value="UniProtKB-SubCell"/>
</dbReference>
<dbReference type="GO" id="GO:0022857">
    <property type="term" value="F:transmembrane transporter activity"/>
    <property type="evidence" value="ECO:0007669"/>
    <property type="project" value="InterPro"/>
</dbReference>
<dbReference type="EMBL" id="JABBNB010000038">
    <property type="protein sequence ID" value="NMO04630.1"/>
    <property type="molecule type" value="Genomic_DNA"/>
</dbReference>
<dbReference type="PROSITE" id="PS50850">
    <property type="entry name" value="MFS"/>
    <property type="match status" value="1"/>
</dbReference>
<keyword evidence="3 7" id="KW-0812">Transmembrane</keyword>
<feature type="transmembrane region" description="Helical" evidence="7">
    <location>
        <begin position="292"/>
        <end position="311"/>
    </location>
</feature>
<dbReference type="InterPro" id="IPR020846">
    <property type="entry name" value="MFS_dom"/>
</dbReference>
<feature type="transmembrane region" description="Helical" evidence="7">
    <location>
        <begin position="223"/>
        <end position="242"/>
    </location>
</feature>
<keyword evidence="10" id="KW-1185">Reference proteome</keyword>
<comment type="caution">
    <text evidence="9">The sequence shown here is derived from an EMBL/GenBank/DDBJ whole genome shotgun (WGS) entry which is preliminary data.</text>
</comment>
<reference evidence="9 10" key="1">
    <citation type="submission" date="2020-04" db="EMBL/GenBank/DDBJ databases">
        <title>Gordonia sp. nov. TBRC 11910.</title>
        <authorList>
            <person name="Suriyachadkun C."/>
        </authorList>
    </citation>
    <scope>NUCLEOTIDE SEQUENCE [LARGE SCALE GENOMIC DNA]</scope>
    <source>
        <strain evidence="9 10">TBRC 11910</strain>
    </source>
</reference>
<dbReference type="InterPro" id="IPR011701">
    <property type="entry name" value="MFS"/>
</dbReference>
<dbReference type="AlphaFoldDB" id="A0A848L0X8"/>
<feature type="domain" description="Major facilitator superfamily (MFS) profile" evidence="8">
    <location>
        <begin position="39"/>
        <end position="500"/>
    </location>
</feature>
<keyword evidence="2" id="KW-0813">Transport</keyword>
<feature type="transmembrane region" description="Helical" evidence="7">
    <location>
        <begin position="248"/>
        <end position="272"/>
    </location>
</feature>
<dbReference type="InterPro" id="IPR036259">
    <property type="entry name" value="MFS_trans_sf"/>
</dbReference>
<evidence type="ECO:0000256" key="2">
    <source>
        <dbReference type="ARBA" id="ARBA00022448"/>
    </source>
</evidence>
<feature type="transmembrane region" description="Helical" evidence="7">
    <location>
        <begin position="364"/>
        <end position="383"/>
    </location>
</feature>
<dbReference type="SUPFAM" id="SSF103473">
    <property type="entry name" value="MFS general substrate transporter"/>
    <property type="match status" value="1"/>
</dbReference>
<dbReference type="Pfam" id="PF07690">
    <property type="entry name" value="MFS_1"/>
    <property type="match status" value="1"/>
</dbReference>
<keyword evidence="4 7" id="KW-1133">Transmembrane helix</keyword>
<sequence length="504" mass="51477">MVTPDNFDLSRIDTTRPNGEVTLPVNSPGGAVDDHPQAAVAVLCGAGIVVALMQTIIVPLIPQLPSMLHAAPDNTTWALTITLLVGAVITPIAGRLGDMYGKRRMLLGSMATLLIGSATCALSSSLPMFLIGRAFQGLGFGTIALGISVMRDIVPPNRLGSAVGTMSASLGVGGALGLPFAAVIAQHLSWQALFWICAAAGALGGVGILAYVPETPSRAGGRFDVAGALGLAAMLTCLLLALSKGASWGWASPTTLGMFGAFAVIAVGWWIVERRSANALIDLDVALSRPVLLTNIASVAIGFAFYSMQLIPIQLLMAPASSPNGLGLDMLMASLVLAPSGICMFLFSHVSARLNVMFGPRTSLGIGAVVIGAGYVVFIVAVAGSWEMAWWMMLVVSLLIGAGLGIAYSAMPALIMRAVRVERTGEANGLNALMRIVGTSSSAAVTGMILSASMVGVATPQGALSVPSESGYLWASGISLVASAAAVALALAIPAPRAFRISPA</sequence>
<evidence type="ECO:0000256" key="4">
    <source>
        <dbReference type="ARBA" id="ARBA00022989"/>
    </source>
</evidence>
<dbReference type="Gene3D" id="1.20.1720.10">
    <property type="entry name" value="Multidrug resistance protein D"/>
    <property type="match status" value="1"/>
</dbReference>
<feature type="transmembrane region" description="Helical" evidence="7">
    <location>
        <begin position="432"/>
        <end position="452"/>
    </location>
</feature>
<keyword evidence="5 7" id="KW-0472">Membrane</keyword>
<feature type="region of interest" description="Disordered" evidence="6">
    <location>
        <begin position="1"/>
        <end position="21"/>
    </location>
</feature>
<feature type="transmembrane region" description="Helical" evidence="7">
    <location>
        <begin position="77"/>
        <end position="94"/>
    </location>
</feature>
<feature type="transmembrane region" description="Helical" evidence="7">
    <location>
        <begin position="106"/>
        <end position="124"/>
    </location>
</feature>
<organism evidence="9 10">
    <name type="scientific">Gordonia asplenii</name>
    <dbReference type="NCBI Taxonomy" id="2725283"/>
    <lineage>
        <taxon>Bacteria</taxon>
        <taxon>Bacillati</taxon>
        <taxon>Actinomycetota</taxon>
        <taxon>Actinomycetes</taxon>
        <taxon>Mycobacteriales</taxon>
        <taxon>Gordoniaceae</taxon>
        <taxon>Gordonia</taxon>
    </lineage>
</organism>
<dbReference type="PANTHER" id="PTHR42718">
    <property type="entry name" value="MAJOR FACILITATOR SUPERFAMILY MULTIDRUG TRANSPORTER MFSC"/>
    <property type="match status" value="1"/>
</dbReference>
<feature type="transmembrane region" description="Helical" evidence="7">
    <location>
        <begin position="389"/>
        <end position="411"/>
    </location>
</feature>